<dbReference type="OMA" id="FEYKQAG"/>
<dbReference type="EMBL" id="KI392560">
    <property type="protein sequence ID" value="ERN13868.1"/>
    <property type="molecule type" value="Genomic_DNA"/>
</dbReference>
<evidence type="ECO:0000313" key="3">
    <source>
        <dbReference type="Proteomes" id="UP000017836"/>
    </source>
</evidence>
<feature type="region of interest" description="Disordered" evidence="1">
    <location>
        <begin position="18"/>
        <end position="133"/>
    </location>
</feature>
<evidence type="ECO:0000256" key="1">
    <source>
        <dbReference type="SAM" id="MobiDB-lite"/>
    </source>
</evidence>
<feature type="compositionally biased region" description="Basic and acidic residues" evidence="1">
    <location>
        <begin position="636"/>
        <end position="668"/>
    </location>
</feature>
<dbReference type="OrthoDB" id="677721at2759"/>
<dbReference type="AlphaFoldDB" id="W1PZN2"/>
<dbReference type="InterPro" id="IPR007789">
    <property type="entry name" value="DUF688"/>
</dbReference>
<feature type="region of interest" description="Disordered" evidence="1">
    <location>
        <begin position="699"/>
        <end position="758"/>
    </location>
</feature>
<evidence type="ECO:0000313" key="2">
    <source>
        <dbReference type="EMBL" id="ERN13868.1"/>
    </source>
</evidence>
<dbReference type="Gramene" id="ERN13868">
    <property type="protein sequence ID" value="ERN13868"/>
    <property type="gene ID" value="AMTR_s00021p00026070"/>
</dbReference>
<feature type="region of interest" description="Disordered" evidence="1">
    <location>
        <begin position="299"/>
        <end position="320"/>
    </location>
</feature>
<feature type="region of interest" description="Disordered" evidence="1">
    <location>
        <begin position="396"/>
        <end position="457"/>
    </location>
</feature>
<accession>W1PZN2</accession>
<gene>
    <name evidence="2" type="ORF">AMTR_s00021p00026070</name>
</gene>
<protein>
    <submittedName>
        <fullName evidence="2">Uncharacterized protein</fullName>
    </submittedName>
</protein>
<dbReference type="KEGG" id="atr:18442121"/>
<proteinExistence type="predicted"/>
<dbReference type="Proteomes" id="UP000017836">
    <property type="component" value="Unassembled WGS sequence"/>
</dbReference>
<dbReference type="PANTHER" id="PTHR33671">
    <property type="entry name" value="N-METHYLTRANSFERASE, PUTATIVE (DUF688)-RELATED"/>
    <property type="match status" value="1"/>
</dbReference>
<reference evidence="3" key="1">
    <citation type="journal article" date="2013" name="Science">
        <title>The Amborella genome and the evolution of flowering plants.</title>
        <authorList>
            <consortium name="Amborella Genome Project"/>
        </authorList>
    </citation>
    <scope>NUCLEOTIDE SEQUENCE [LARGE SCALE GENOMIC DNA]</scope>
</reference>
<keyword evidence="3" id="KW-1185">Reference proteome</keyword>
<dbReference type="Pfam" id="PF05097">
    <property type="entry name" value="DUF688"/>
    <property type="match status" value="1"/>
</dbReference>
<feature type="compositionally biased region" description="Polar residues" evidence="1">
    <location>
        <begin position="408"/>
        <end position="434"/>
    </location>
</feature>
<dbReference type="eggNOG" id="ENOG502QS9P">
    <property type="taxonomic scope" value="Eukaryota"/>
</dbReference>
<sequence length="758" mass="84219">MEEKQLDFNAPLLSVRRFSGTSVTSEVGDNKRSEKLAVQNLTPPTYKSDLKSGPVRNPGTIPFVWEQIPGRPKDGGNDGSPKSLERPPLAPKLPPGRKFNAKKPPKDDEKPENKDIMNATRLQPIETSTGSYGSSLKTNIRSFSTSGYHGASSKTNMKSFGNSYKESTNSMALLERKFSNEGGSSDIEDDDVFADALDTLSQTESCFLNCSISGVSALDGQDLKTLDNGGLDLSTRKFMIDRFLPAARAMASESPQYAPSRKPQVGNEPVRQVTNISRDGSPLVTRVPNHYLIQKHIQEQQAGYEEEDDDDDDDDGDYSVDSSRKVCGLFPWRLKNSICLLNPVIHAPRAKTSKQMPLRDTSRPADYQIKTSSPVTLTQREQETWEAVYRHKLVNGSQTHEVVEDASKPTSDSASTPSVYGKQPNYSSDSQTPDDMSPYRHSMGGISPYRNEAPRSPFHEGMGFLGFPKTEKTFKVDKYSSSTTSHRGSDRRSGSLSPAAEKTVYIDSVHGLGASKPGSGHLESKEFIHFRNKGMENHLDSKESIHLRNKGMENLMDQRVTESQISDSSIEKKLEQMVVTTEAEAYPSNRLRPMEDTIFLAEESEVPACSYRTNSTGHSKKMDDGADALKVSKHGSNKEFRSSGRLKVQFEDKRDPHFLEDEPTRKSDASLFEPPLPPPLPKSPSESWLWRTLPSISSSHLSSLPSVSFQKKQRHAFKESPVDPKWERIVKSSAPQRNHLRFSSEELSSTVSQQTGTT</sequence>
<feature type="region of interest" description="Disordered" evidence="1">
    <location>
        <begin position="478"/>
        <end position="499"/>
    </location>
</feature>
<organism evidence="2 3">
    <name type="scientific">Amborella trichopoda</name>
    <dbReference type="NCBI Taxonomy" id="13333"/>
    <lineage>
        <taxon>Eukaryota</taxon>
        <taxon>Viridiplantae</taxon>
        <taxon>Streptophyta</taxon>
        <taxon>Embryophyta</taxon>
        <taxon>Tracheophyta</taxon>
        <taxon>Spermatophyta</taxon>
        <taxon>Magnoliopsida</taxon>
        <taxon>Amborellales</taxon>
        <taxon>Amborellaceae</taxon>
        <taxon>Amborella</taxon>
    </lineage>
</organism>
<feature type="region of interest" description="Disordered" evidence="1">
    <location>
        <begin position="631"/>
        <end position="687"/>
    </location>
</feature>
<feature type="compositionally biased region" description="Low complexity" evidence="1">
    <location>
        <begin position="699"/>
        <end position="708"/>
    </location>
</feature>
<dbReference type="PANTHER" id="PTHR33671:SF2">
    <property type="entry name" value="N-METHYLTRANSFERASE, PUTATIVE (DUF688)-RELATED"/>
    <property type="match status" value="1"/>
</dbReference>
<name>W1PZN2_AMBTC</name>
<feature type="compositionally biased region" description="Polar residues" evidence="1">
    <location>
        <begin position="745"/>
        <end position="758"/>
    </location>
</feature>
<feature type="compositionally biased region" description="Basic and acidic residues" evidence="1">
    <location>
        <begin position="716"/>
        <end position="730"/>
    </location>
</feature>
<feature type="compositionally biased region" description="Basic and acidic residues" evidence="1">
    <location>
        <begin position="104"/>
        <end position="115"/>
    </location>
</feature>
<feature type="compositionally biased region" description="Acidic residues" evidence="1">
    <location>
        <begin position="304"/>
        <end position="318"/>
    </location>
</feature>
<dbReference type="HOGENOM" id="CLU_015953_0_0_1"/>